<name>D0LRX3_HALO1</name>
<dbReference type="Gene3D" id="3.40.47.10">
    <property type="match status" value="2"/>
</dbReference>
<dbReference type="SUPFAM" id="SSF53901">
    <property type="entry name" value="Thiolase-like"/>
    <property type="match status" value="1"/>
</dbReference>
<sequence length="304" mass="31812">MVELRLDAFASCIGAPRPLAELDGVSEEVRALLLGSGLSSVPHAEESPPHMAREALRRSLEAAGLEAASVGTVVWSSTSFHQRSWYTSDVSHVLAELGLTRANAVGVTLGECGNLGPALRVAEGLVAGGAAPLLLVCTDAVRPDVDRVVPPSATVLGDGAVACVVSPTRGRVSVRAVSQISNHLLRRIDPQTQAVRTLRVTAQGVARAAKAALDQAGLEPARVSRLLLTNQNKAVRLMFAQQCGIPVERIRTPTIADNAHLFAADILAGLPSVSAELDIGDHILAVANGTCTWTGIVFRIEESV</sequence>
<evidence type="ECO:0000313" key="2">
    <source>
        <dbReference type="Proteomes" id="UP000001880"/>
    </source>
</evidence>
<proteinExistence type="predicted"/>
<dbReference type="PANTHER" id="PTHR34069">
    <property type="entry name" value="3-OXOACYL-[ACYL-CARRIER-PROTEIN] SYNTHASE 3"/>
    <property type="match status" value="1"/>
</dbReference>
<organism evidence="1 2">
    <name type="scientific">Haliangium ochraceum (strain DSM 14365 / JCM 11303 / SMP-2)</name>
    <dbReference type="NCBI Taxonomy" id="502025"/>
    <lineage>
        <taxon>Bacteria</taxon>
        <taxon>Pseudomonadati</taxon>
        <taxon>Myxococcota</taxon>
        <taxon>Polyangia</taxon>
        <taxon>Haliangiales</taxon>
        <taxon>Kofleriaceae</taxon>
        <taxon>Haliangium</taxon>
    </lineage>
</organism>
<dbReference type="KEGG" id="hoh:Hoch_1082"/>
<keyword evidence="2" id="KW-1185">Reference proteome</keyword>
<dbReference type="EMBL" id="CP001804">
    <property type="protein sequence ID" value="ACY13670.1"/>
    <property type="molecule type" value="Genomic_DNA"/>
</dbReference>
<dbReference type="HOGENOM" id="CLU_079052_0_0_7"/>
<dbReference type="AlphaFoldDB" id="D0LRX3"/>
<dbReference type="GO" id="GO:0044550">
    <property type="term" value="P:secondary metabolite biosynthetic process"/>
    <property type="evidence" value="ECO:0007669"/>
    <property type="project" value="TreeGrafter"/>
</dbReference>
<gene>
    <name evidence="1" type="ordered locus">Hoch_1082</name>
</gene>
<dbReference type="GO" id="GO:0016746">
    <property type="term" value="F:acyltransferase activity"/>
    <property type="evidence" value="ECO:0007669"/>
    <property type="project" value="UniProtKB-KW"/>
</dbReference>
<accession>D0LRX3</accession>
<protein>
    <submittedName>
        <fullName evidence="1">3-Oxoacyl-(Acyl-carrier-protein (ACP)) synthase III domain protein</fullName>
    </submittedName>
</protein>
<evidence type="ECO:0000313" key="1">
    <source>
        <dbReference type="EMBL" id="ACY13670.1"/>
    </source>
</evidence>
<dbReference type="InterPro" id="IPR016039">
    <property type="entry name" value="Thiolase-like"/>
</dbReference>
<reference evidence="1 2" key="1">
    <citation type="journal article" date="2010" name="Stand. Genomic Sci.">
        <title>Complete genome sequence of Haliangium ochraceum type strain (SMP-2).</title>
        <authorList>
            <consortium name="US DOE Joint Genome Institute (JGI-PGF)"/>
            <person name="Ivanova N."/>
            <person name="Daum C."/>
            <person name="Lang E."/>
            <person name="Abt B."/>
            <person name="Kopitz M."/>
            <person name="Saunders E."/>
            <person name="Lapidus A."/>
            <person name="Lucas S."/>
            <person name="Glavina Del Rio T."/>
            <person name="Nolan M."/>
            <person name="Tice H."/>
            <person name="Copeland A."/>
            <person name="Cheng J.F."/>
            <person name="Chen F."/>
            <person name="Bruce D."/>
            <person name="Goodwin L."/>
            <person name="Pitluck S."/>
            <person name="Mavromatis K."/>
            <person name="Pati A."/>
            <person name="Mikhailova N."/>
            <person name="Chen A."/>
            <person name="Palaniappan K."/>
            <person name="Land M."/>
            <person name="Hauser L."/>
            <person name="Chang Y.J."/>
            <person name="Jeffries C.D."/>
            <person name="Detter J.C."/>
            <person name="Brettin T."/>
            <person name="Rohde M."/>
            <person name="Goker M."/>
            <person name="Bristow J."/>
            <person name="Markowitz V."/>
            <person name="Eisen J.A."/>
            <person name="Hugenholtz P."/>
            <person name="Kyrpides N.C."/>
            <person name="Klenk H.P."/>
        </authorList>
    </citation>
    <scope>NUCLEOTIDE SEQUENCE [LARGE SCALE GENOMIC DNA]</scope>
    <source>
        <strain evidence="2">DSM 14365 / CIP 107738 / JCM 11303 / AJ 13395 / SMP-2</strain>
    </source>
</reference>
<dbReference type="Proteomes" id="UP000001880">
    <property type="component" value="Chromosome"/>
</dbReference>
<dbReference type="RefSeq" id="WP_012826284.1">
    <property type="nucleotide sequence ID" value="NC_013440.1"/>
</dbReference>
<dbReference type="STRING" id="502025.Hoch_1082"/>
<dbReference type="OrthoDB" id="2636646at2"/>
<dbReference type="eggNOG" id="COG0332">
    <property type="taxonomic scope" value="Bacteria"/>
</dbReference>
<dbReference type="PANTHER" id="PTHR34069:SF2">
    <property type="entry name" value="BETA-KETOACYL-[ACYL-CARRIER-PROTEIN] SYNTHASE III"/>
    <property type="match status" value="1"/>
</dbReference>